<dbReference type="Proteomes" id="UP000828390">
    <property type="component" value="Unassembled WGS sequence"/>
</dbReference>
<dbReference type="InterPro" id="IPR042838">
    <property type="entry name" value="KIAA1958"/>
</dbReference>
<organism evidence="1 2">
    <name type="scientific">Dreissena polymorpha</name>
    <name type="common">Zebra mussel</name>
    <name type="synonym">Mytilus polymorpha</name>
    <dbReference type="NCBI Taxonomy" id="45954"/>
    <lineage>
        <taxon>Eukaryota</taxon>
        <taxon>Metazoa</taxon>
        <taxon>Spiralia</taxon>
        <taxon>Lophotrochozoa</taxon>
        <taxon>Mollusca</taxon>
        <taxon>Bivalvia</taxon>
        <taxon>Autobranchia</taxon>
        <taxon>Heteroconchia</taxon>
        <taxon>Euheterodonta</taxon>
        <taxon>Imparidentia</taxon>
        <taxon>Neoheterodontei</taxon>
        <taxon>Myida</taxon>
        <taxon>Dreissenoidea</taxon>
        <taxon>Dreissenidae</taxon>
        <taxon>Dreissena</taxon>
    </lineage>
</organism>
<dbReference type="AlphaFoldDB" id="A0A9D4BED1"/>
<proteinExistence type="predicted"/>
<gene>
    <name evidence="1" type="ORF">DPMN_190975</name>
</gene>
<name>A0A9D4BED1_DREPO</name>
<dbReference type="EMBL" id="JAIWYP010000033">
    <property type="protein sequence ID" value="KAH3691621.1"/>
    <property type="molecule type" value="Genomic_DNA"/>
</dbReference>
<keyword evidence="2" id="KW-1185">Reference proteome</keyword>
<reference evidence="1" key="2">
    <citation type="submission" date="2020-11" db="EMBL/GenBank/DDBJ databases">
        <authorList>
            <person name="McCartney M.A."/>
            <person name="Auch B."/>
            <person name="Kono T."/>
            <person name="Mallez S."/>
            <person name="Becker A."/>
            <person name="Gohl D.M."/>
            <person name="Silverstein K.A.T."/>
            <person name="Koren S."/>
            <person name="Bechman K.B."/>
            <person name="Herman A."/>
            <person name="Abrahante J.E."/>
            <person name="Garbe J."/>
        </authorList>
    </citation>
    <scope>NUCLEOTIDE SEQUENCE</scope>
    <source>
        <strain evidence="1">Duluth1</strain>
        <tissue evidence="1">Whole animal</tissue>
    </source>
</reference>
<accession>A0A9D4BED1</accession>
<dbReference type="PANTHER" id="PTHR46963">
    <property type="entry name" value="SIMILAR TO RIKEN CDNA E130308A19"/>
    <property type="match status" value="1"/>
</dbReference>
<sequence>MGNRAREAHPLSDTDIELLWEKGILGAESPKALLNTIWLNNCLHVGLRET</sequence>
<comment type="caution">
    <text evidence="1">The sequence shown here is derived from an EMBL/GenBank/DDBJ whole genome shotgun (WGS) entry which is preliminary data.</text>
</comment>
<dbReference type="PANTHER" id="PTHR46963:SF2">
    <property type="match status" value="1"/>
</dbReference>
<evidence type="ECO:0000313" key="2">
    <source>
        <dbReference type="Proteomes" id="UP000828390"/>
    </source>
</evidence>
<reference evidence="1" key="1">
    <citation type="journal article" date="2019" name="bioRxiv">
        <title>The Genome of the Zebra Mussel, Dreissena polymorpha: A Resource for Invasive Species Research.</title>
        <authorList>
            <person name="McCartney M.A."/>
            <person name="Auch B."/>
            <person name="Kono T."/>
            <person name="Mallez S."/>
            <person name="Zhang Y."/>
            <person name="Obille A."/>
            <person name="Becker A."/>
            <person name="Abrahante J.E."/>
            <person name="Garbe J."/>
            <person name="Badalamenti J.P."/>
            <person name="Herman A."/>
            <person name="Mangelson H."/>
            <person name="Liachko I."/>
            <person name="Sullivan S."/>
            <person name="Sone E.D."/>
            <person name="Koren S."/>
            <person name="Silverstein K.A.T."/>
            <person name="Beckman K.B."/>
            <person name="Gohl D.M."/>
        </authorList>
    </citation>
    <scope>NUCLEOTIDE SEQUENCE</scope>
    <source>
        <strain evidence="1">Duluth1</strain>
        <tissue evidence="1">Whole animal</tissue>
    </source>
</reference>
<evidence type="ECO:0000313" key="1">
    <source>
        <dbReference type="EMBL" id="KAH3691621.1"/>
    </source>
</evidence>
<protein>
    <recommendedName>
        <fullName evidence="3">DUF3504 domain-containing protein</fullName>
    </recommendedName>
</protein>
<evidence type="ECO:0008006" key="3">
    <source>
        <dbReference type="Google" id="ProtNLM"/>
    </source>
</evidence>